<dbReference type="InterPro" id="IPR010730">
    <property type="entry name" value="HET"/>
</dbReference>
<name>A0A366SEF0_9HYPO</name>
<evidence type="ECO:0000313" key="2">
    <source>
        <dbReference type="EMBL" id="RBR27036.1"/>
    </source>
</evidence>
<reference evidence="2 3" key="1">
    <citation type="submission" date="2018-06" db="EMBL/GenBank/DDBJ databases">
        <title>Fusarium incarnatum-equiseti species complex species 28.</title>
        <authorList>
            <person name="Gardiner D.M."/>
        </authorList>
    </citation>
    <scope>NUCLEOTIDE SEQUENCE [LARGE SCALE GENOMIC DNA]</scope>
    <source>
        <strain evidence="2 3">FIESC_28</strain>
    </source>
</reference>
<dbReference type="PANTHER" id="PTHR10622">
    <property type="entry name" value="HET DOMAIN-CONTAINING PROTEIN"/>
    <property type="match status" value="1"/>
</dbReference>
<evidence type="ECO:0000313" key="3">
    <source>
        <dbReference type="Proteomes" id="UP000253153"/>
    </source>
</evidence>
<evidence type="ECO:0000259" key="1">
    <source>
        <dbReference type="Pfam" id="PF06985"/>
    </source>
</evidence>
<organism evidence="2 3">
    <name type="scientific">Fusarium coffeatum</name>
    <dbReference type="NCBI Taxonomy" id="231269"/>
    <lineage>
        <taxon>Eukaryota</taxon>
        <taxon>Fungi</taxon>
        <taxon>Dikarya</taxon>
        <taxon>Ascomycota</taxon>
        <taxon>Pezizomycotina</taxon>
        <taxon>Sordariomycetes</taxon>
        <taxon>Hypocreomycetidae</taxon>
        <taxon>Hypocreales</taxon>
        <taxon>Nectriaceae</taxon>
        <taxon>Fusarium</taxon>
        <taxon>Fusarium incarnatum-equiseti species complex</taxon>
    </lineage>
</organism>
<dbReference type="GeneID" id="41989555"/>
<dbReference type="Proteomes" id="UP000253153">
    <property type="component" value="Unassembled WGS sequence"/>
</dbReference>
<keyword evidence="3" id="KW-1185">Reference proteome</keyword>
<comment type="caution">
    <text evidence="2">The sequence shown here is derived from an EMBL/GenBank/DDBJ whole genome shotgun (WGS) entry which is preliminary data.</text>
</comment>
<sequence length="578" mass="66135">MRLIHTKTFQLEEFYGQPPEYAIISHTWGPEEATFQDWQGNLELMKLKKGHQKIRRVCEQARKDGLMYLWCDTNCIDKSSSSEVSEALNAMFTWYKNAQVCYVYLSDVPPLDNGAFDPMEHFRKSRWFTRGWTLPELLAPTNVVFFAKDWSPIGTRKTLANTISFVTKIDQQYLDCTFYKASIGERMSWLAKRETERTEDIAYCMLGIFDINMQIVYGEGMRAFIRLQEEIIKVSNDQTLFCWAWDDRYVPAEWASILSPSPRTFLDSSTYTEWPVHEAKTYTMTNAGLSIKLPVMNTITESVEQWLVLLNARRDNENQQVALLLNRLPGKDRCTRNRTPPCPVPVLTGSTKLREEQMYIAGSRERASIQPDFHGHGTYEILITLDSGTIPYDSINSSPRLDSSTISLQQWDQDGHYGCVLAIQGMQSIKKNDRRASVFIATLVFGVEVKAGKTEWFCKIRGIQESSSAFSSNTLEDAVYEEEQEIRSQLRRTGHWLAIFDQDESTSTDTVRKHEIDLLTSISLSHGVRIASNSQMAVAHLQLAHIVRPAEVAPWDDGKRFRTADGTKDLSGWLSSLQ</sequence>
<dbReference type="EMBL" id="QKXC01000004">
    <property type="protein sequence ID" value="RBR27036.1"/>
    <property type="molecule type" value="Genomic_DNA"/>
</dbReference>
<feature type="domain" description="Heterokaryon incompatibility" evidence="1">
    <location>
        <begin position="21"/>
        <end position="107"/>
    </location>
</feature>
<dbReference type="RefSeq" id="XP_031021627.1">
    <property type="nucleotide sequence ID" value="XM_031154259.1"/>
</dbReference>
<dbReference type="PANTHER" id="PTHR10622:SF10">
    <property type="entry name" value="HET DOMAIN-CONTAINING PROTEIN"/>
    <property type="match status" value="1"/>
</dbReference>
<dbReference type="OrthoDB" id="194358at2759"/>
<dbReference type="AlphaFoldDB" id="A0A366SEF0"/>
<gene>
    <name evidence="2" type="ORF">FIESC28_00108</name>
</gene>
<accession>A0A366SEF0</accession>
<dbReference type="Pfam" id="PF06985">
    <property type="entry name" value="HET"/>
    <property type="match status" value="1"/>
</dbReference>
<proteinExistence type="predicted"/>
<protein>
    <recommendedName>
        <fullName evidence="1">Heterokaryon incompatibility domain-containing protein</fullName>
    </recommendedName>
</protein>